<dbReference type="GO" id="GO:0009267">
    <property type="term" value="P:cellular response to starvation"/>
    <property type="evidence" value="ECO:0007669"/>
    <property type="project" value="TreeGrafter"/>
</dbReference>
<keyword evidence="1" id="KW-0813">Transport</keyword>
<dbReference type="GO" id="GO:0032258">
    <property type="term" value="P:cytoplasm to vacuole targeting by the Cvt pathway"/>
    <property type="evidence" value="ECO:0007669"/>
    <property type="project" value="EnsemblFungi"/>
</dbReference>
<evidence type="ECO:0000256" key="1">
    <source>
        <dbReference type="ARBA" id="ARBA00022448"/>
    </source>
</evidence>
<dbReference type="GO" id="GO:0035542">
    <property type="term" value="P:regulation of SNARE complex assembly"/>
    <property type="evidence" value="ECO:0007669"/>
    <property type="project" value="EnsemblFungi"/>
</dbReference>
<dbReference type="PANTHER" id="PTHR12616">
    <property type="entry name" value="VACUOLAR PROTEIN SORTING VPS41"/>
    <property type="match status" value="1"/>
</dbReference>
<dbReference type="GO" id="GO:0000329">
    <property type="term" value="C:fungal-type vacuole membrane"/>
    <property type="evidence" value="ECO:0007669"/>
    <property type="project" value="EnsemblFungi"/>
</dbReference>
<dbReference type="GeneID" id="5546987"/>
<evidence type="ECO:0000313" key="6">
    <source>
        <dbReference type="Proteomes" id="UP000000267"/>
    </source>
</evidence>
<feature type="repeat" description="CHCR" evidence="3">
    <location>
        <begin position="627"/>
        <end position="771"/>
    </location>
</feature>
<organism evidence="6">
    <name type="scientific">Vanderwaltozyma polyspora (strain ATCC 22028 / DSM 70294 / BCRC 21397 / CBS 2163 / NBRC 10782 / NRRL Y-8283 / UCD 57-17)</name>
    <name type="common">Kluyveromyces polysporus</name>
    <dbReference type="NCBI Taxonomy" id="436907"/>
    <lineage>
        <taxon>Eukaryota</taxon>
        <taxon>Fungi</taxon>
        <taxon>Dikarya</taxon>
        <taxon>Ascomycota</taxon>
        <taxon>Saccharomycotina</taxon>
        <taxon>Saccharomycetes</taxon>
        <taxon>Saccharomycetales</taxon>
        <taxon>Saccharomycetaceae</taxon>
        <taxon>Vanderwaltozyma</taxon>
    </lineage>
</organism>
<dbReference type="STRING" id="436907.A7TGB2"/>
<dbReference type="PhylomeDB" id="A7TGB2"/>
<dbReference type="PANTHER" id="PTHR12616:SF1">
    <property type="entry name" value="VACUOLAR PROTEIN SORTING-ASSOCIATED PROTEIN 41 HOMOLOG"/>
    <property type="match status" value="1"/>
</dbReference>
<evidence type="ECO:0000256" key="2">
    <source>
        <dbReference type="ARBA" id="ARBA00022927"/>
    </source>
</evidence>
<feature type="domain" description="Vps41 beta-propeller" evidence="4">
    <location>
        <begin position="28"/>
        <end position="381"/>
    </location>
</feature>
<dbReference type="Gene3D" id="2.130.10.10">
    <property type="entry name" value="YVTN repeat-like/Quinoprotein amine dehydrogenase"/>
    <property type="match status" value="1"/>
</dbReference>
<dbReference type="GO" id="GO:0034727">
    <property type="term" value="P:piecemeal microautophagy of the nucleus"/>
    <property type="evidence" value="ECO:0007669"/>
    <property type="project" value="EnsemblFungi"/>
</dbReference>
<dbReference type="RefSeq" id="XP_001646540.1">
    <property type="nucleotide sequence ID" value="XM_001646490.1"/>
</dbReference>
<dbReference type="EMBL" id="DS480386">
    <property type="protein sequence ID" value="EDO18682.1"/>
    <property type="molecule type" value="Genomic_DNA"/>
</dbReference>
<evidence type="ECO:0000259" key="4">
    <source>
        <dbReference type="Pfam" id="PF23411"/>
    </source>
</evidence>
<dbReference type="Pfam" id="PF23556">
    <property type="entry name" value="TPR_Vps41"/>
    <property type="match status" value="1"/>
</dbReference>
<dbReference type="GO" id="GO:0005770">
    <property type="term" value="C:late endosome"/>
    <property type="evidence" value="ECO:0007669"/>
    <property type="project" value="TreeGrafter"/>
</dbReference>
<dbReference type="GO" id="GO:0031267">
    <property type="term" value="F:small GTPase binding"/>
    <property type="evidence" value="ECO:0007669"/>
    <property type="project" value="EnsemblFungi"/>
</dbReference>
<accession>A7TGB2</accession>
<name>A7TGB2_VANPO</name>
<dbReference type="InterPro" id="IPR036322">
    <property type="entry name" value="WD40_repeat_dom_sf"/>
</dbReference>
<evidence type="ECO:0000256" key="3">
    <source>
        <dbReference type="PROSITE-ProRule" id="PRU01006"/>
    </source>
</evidence>
<dbReference type="GO" id="GO:0006624">
    <property type="term" value="P:vacuolar protein processing"/>
    <property type="evidence" value="ECO:0007669"/>
    <property type="project" value="EnsemblFungi"/>
</dbReference>
<keyword evidence="2" id="KW-0653">Protein transport</keyword>
<dbReference type="InterPro" id="IPR015943">
    <property type="entry name" value="WD40/YVTN_repeat-like_dom_sf"/>
</dbReference>
<dbReference type="GO" id="GO:0030897">
    <property type="term" value="C:HOPS complex"/>
    <property type="evidence" value="ECO:0007669"/>
    <property type="project" value="EnsemblFungi"/>
</dbReference>
<dbReference type="GO" id="GO:0034058">
    <property type="term" value="P:endosomal vesicle fusion"/>
    <property type="evidence" value="ECO:0007669"/>
    <property type="project" value="TreeGrafter"/>
</dbReference>
<reference evidence="5 6" key="1">
    <citation type="journal article" date="2007" name="Proc. Natl. Acad. Sci. U.S.A.">
        <title>Independent sorting-out of thousands of duplicated gene pairs in two yeast species descended from a whole-genome duplication.</title>
        <authorList>
            <person name="Scannell D.R."/>
            <person name="Frank A.C."/>
            <person name="Conant G.C."/>
            <person name="Byrne K.P."/>
            <person name="Woolfit M."/>
            <person name="Wolfe K.H."/>
        </authorList>
    </citation>
    <scope>NUCLEOTIDE SEQUENCE [LARGE SCALE GENOMIC DNA]</scope>
    <source>
        <strain evidence="6">ATCC 22028 / DSM 70294 / BCRC 21397 / CBS 2163 / NBRC 10782 / NRRL Y-8283 / UCD 57-17</strain>
    </source>
</reference>
<dbReference type="FunCoup" id="A7TGB2">
    <property type="interactions" value="724"/>
</dbReference>
<proteinExistence type="predicted"/>
<dbReference type="OrthoDB" id="244107at2759"/>
<protein>
    <recommendedName>
        <fullName evidence="4">Vps41 beta-propeller domain-containing protein</fullName>
    </recommendedName>
</protein>
<dbReference type="InterPro" id="IPR000547">
    <property type="entry name" value="Clathrin_H-chain/VPS_repeat"/>
</dbReference>
<dbReference type="HOGENOM" id="CLU_001285_2_1_1"/>
<dbReference type="InterPro" id="IPR011990">
    <property type="entry name" value="TPR-like_helical_dom_sf"/>
</dbReference>
<sequence>MSGSDTASSISSEEDDDYLDVIDPPLFNYSRIKKKLPVSLFSSRDSIASTLFTKNFLAFGTHQGILHLTTTNFSPIKSFKCHKSSILTISTDSNTCSNFATASIDGTVVIGNYLDPDTSCIAYNFKRPVSSVILDHDYEKSKLFFSGGMACDLIMSQKNWLGNRIDTILNKKLYHDGPIQAIHQFGNNVIIWFNEDGINFYDLSTKTFLFNQPFPNSDNTRPELFKPFSLTIDASTFVVCWCNNIWFFKITCSNSNTAKDVQQNFSSLLSTAASTLKIQSDTSVSLQSHFLVNFIIAGVCSYKNDQLLLLAFENKDLSSTITTTQPELKIIDSLTGEEIYSDQLVSKNLEKLSINDFHLDTYIDKDSKVNYFLTNPNDIIHIKPLTLEDHYYWYIDNDNLIKAWEIGKYVVSEEDRFQIAVQYLDKLLDQKNWELLKTNMVKIFLETDFTKEDGDLFKDLVTEKWERFIMSFLENNKIDLIIDFIPVDFPLNKTVYNSILTYYLENNNLDLFSKYLREWPLTVYEPKILEVELEEKLKLDDEKSMTYRRDLIYLYSKQSKYSKAIPHMLKAKDITALDIMLSHDLLSQFMDDVVDIVLLPFNGEIKEFEKLPLGEIEFLLQKPIQLLIENRYSISINKIIQLFSNPATLRIVIFMYLKNLTRIDASITSFEDLMIELYFEYDKLNLLQFLKEKNNYNVEKAIDFCSKDPESYNELIYLWSKIGETKRALSLIIDKLNDPDVAIEFVKNCGDSELWEFMVGYSMDKPLFVKALLNSPDEVGKTHLEIIKAMPLKMEIDTLPETLEKLLKENFLTLTVSNNVYKIIDDETNTYTKELLALRVMGKIFNDECM</sequence>
<dbReference type="GO" id="GO:0035091">
    <property type="term" value="F:phosphatidylinositol binding"/>
    <property type="evidence" value="ECO:0007669"/>
    <property type="project" value="EnsemblFungi"/>
</dbReference>
<dbReference type="AlphaFoldDB" id="A7TGB2"/>
<dbReference type="GO" id="GO:0042144">
    <property type="term" value="P:vacuole fusion, non-autophagic"/>
    <property type="evidence" value="ECO:0007669"/>
    <property type="project" value="EnsemblFungi"/>
</dbReference>
<dbReference type="OMA" id="PQLVWQD"/>
<dbReference type="GO" id="GO:0099022">
    <property type="term" value="P:vesicle tethering"/>
    <property type="evidence" value="ECO:0007669"/>
    <property type="project" value="EnsemblFungi"/>
</dbReference>
<gene>
    <name evidence="5" type="ORF">Kpol_1055p37</name>
</gene>
<dbReference type="InterPro" id="IPR045111">
    <property type="entry name" value="Vps41/Vps8"/>
</dbReference>
<dbReference type="Pfam" id="PF23411">
    <property type="entry name" value="Beta-prop_Vps41"/>
    <property type="match status" value="1"/>
</dbReference>
<dbReference type="PROSITE" id="PS50236">
    <property type="entry name" value="CHCR"/>
    <property type="match status" value="1"/>
</dbReference>
<dbReference type="SUPFAM" id="SSF50978">
    <property type="entry name" value="WD40 repeat-like"/>
    <property type="match status" value="1"/>
</dbReference>
<keyword evidence="6" id="KW-1185">Reference proteome</keyword>
<dbReference type="InParanoid" id="A7TGB2"/>
<dbReference type="Gene3D" id="1.25.40.10">
    <property type="entry name" value="Tetratricopeptide repeat domain"/>
    <property type="match status" value="1"/>
</dbReference>
<dbReference type="SMART" id="SM00299">
    <property type="entry name" value="CLH"/>
    <property type="match status" value="1"/>
</dbReference>
<dbReference type="KEGG" id="vpo:Kpol_1055p37"/>
<dbReference type="Proteomes" id="UP000000267">
    <property type="component" value="Unassembled WGS sequence"/>
</dbReference>
<evidence type="ECO:0000313" key="5">
    <source>
        <dbReference type="EMBL" id="EDO18682.1"/>
    </source>
</evidence>
<dbReference type="InterPro" id="IPR057780">
    <property type="entry name" value="Beta-prop_Vps41"/>
</dbReference>
<dbReference type="eggNOG" id="KOG2066">
    <property type="taxonomic scope" value="Eukaryota"/>
</dbReference>